<sequence>MSEPGPAVMPRGVVVLLGMAGLVVVVAGMRGIAGLIAPVLLALMLAVTVSPLTEWLRRRGAPGWLAALATIVVVYVVLFALGGALFVSAARLIDLIPQYQAQFADLRDDLVSGLAGLGVTSDQLQKALAGIDAGSVLNFVEMLLGGLAGALSNTVFLLAVLLFMCLDTVDFPRRLLSTVGERPAVVGALRSFAHGTRRYLLVSTVFGLIVAVFDTTFLWLLGVPLPLLWGLLSFITNYIPNIGFVIGLIPPALLGLLQGGPDLMLAVIVMYCVVNFIIQSVIQPKIVGDAVGLSATVSFLSLIFWAWVLGGLGALLAIPLTLLAKGLLIDIDPSTRWVNALLSNSVPAPVPAESPPPDEAGPEQRNGRWRRPRSARSTP</sequence>
<feature type="transmembrane region" description="Helical" evidence="7">
    <location>
        <begin position="142"/>
        <end position="166"/>
    </location>
</feature>
<evidence type="ECO:0000313" key="8">
    <source>
        <dbReference type="EMBL" id="GID79351.1"/>
    </source>
</evidence>
<dbReference type="PANTHER" id="PTHR21716:SF64">
    <property type="entry name" value="AI-2 TRANSPORT PROTEIN TQSA"/>
    <property type="match status" value="1"/>
</dbReference>
<evidence type="ECO:0000256" key="3">
    <source>
        <dbReference type="ARBA" id="ARBA00022692"/>
    </source>
</evidence>
<feature type="region of interest" description="Disordered" evidence="6">
    <location>
        <begin position="347"/>
        <end position="379"/>
    </location>
</feature>
<comment type="similarity">
    <text evidence="2">Belongs to the autoinducer-2 exporter (AI-2E) (TC 2.A.86) family.</text>
</comment>
<feature type="transmembrane region" description="Helical" evidence="7">
    <location>
        <begin position="199"/>
        <end position="221"/>
    </location>
</feature>
<feature type="compositionally biased region" description="Basic residues" evidence="6">
    <location>
        <begin position="367"/>
        <end position="379"/>
    </location>
</feature>
<evidence type="ECO:0000256" key="7">
    <source>
        <dbReference type="SAM" id="Phobius"/>
    </source>
</evidence>
<keyword evidence="5 7" id="KW-0472">Membrane</keyword>
<dbReference type="Pfam" id="PF01594">
    <property type="entry name" value="AI-2E_transport"/>
    <property type="match status" value="1"/>
</dbReference>
<protein>
    <submittedName>
        <fullName evidence="8">AI-2E family transporter</fullName>
    </submittedName>
</protein>
<evidence type="ECO:0000256" key="1">
    <source>
        <dbReference type="ARBA" id="ARBA00004141"/>
    </source>
</evidence>
<dbReference type="Proteomes" id="UP000609879">
    <property type="component" value="Unassembled WGS sequence"/>
</dbReference>
<feature type="transmembrane region" description="Helical" evidence="7">
    <location>
        <begin position="35"/>
        <end position="52"/>
    </location>
</feature>
<comment type="subcellular location">
    <subcellularLocation>
        <location evidence="1">Membrane</location>
        <topology evidence="1">Multi-pass membrane protein</topology>
    </subcellularLocation>
</comment>
<keyword evidence="4 7" id="KW-1133">Transmembrane helix</keyword>
<comment type="caution">
    <text evidence="8">The sequence shown here is derived from an EMBL/GenBank/DDBJ whole genome shotgun (WGS) entry which is preliminary data.</text>
</comment>
<gene>
    <name evidence="8" type="ORF">Ade02nite_79920</name>
</gene>
<feature type="transmembrane region" description="Helical" evidence="7">
    <location>
        <begin position="227"/>
        <end position="256"/>
    </location>
</feature>
<dbReference type="InterPro" id="IPR002549">
    <property type="entry name" value="AI-2E-like"/>
</dbReference>
<evidence type="ECO:0000256" key="2">
    <source>
        <dbReference type="ARBA" id="ARBA00009773"/>
    </source>
</evidence>
<organism evidence="8 9">
    <name type="scientific">Paractinoplanes deccanensis</name>
    <dbReference type="NCBI Taxonomy" id="113561"/>
    <lineage>
        <taxon>Bacteria</taxon>
        <taxon>Bacillati</taxon>
        <taxon>Actinomycetota</taxon>
        <taxon>Actinomycetes</taxon>
        <taxon>Micromonosporales</taxon>
        <taxon>Micromonosporaceae</taxon>
        <taxon>Paractinoplanes</taxon>
    </lineage>
</organism>
<feature type="transmembrane region" description="Helical" evidence="7">
    <location>
        <begin position="263"/>
        <end position="282"/>
    </location>
</feature>
<reference evidence="8 9" key="1">
    <citation type="submission" date="2021-01" db="EMBL/GenBank/DDBJ databases">
        <title>Whole genome shotgun sequence of Actinoplanes deccanensis NBRC 13994.</title>
        <authorList>
            <person name="Komaki H."/>
            <person name="Tamura T."/>
        </authorList>
    </citation>
    <scope>NUCLEOTIDE SEQUENCE [LARGE SCALE GENOMIC DNA]</scope>
    <source>
        <strain evidence="8 9">NBRC 13994</strain>
    </source>
</reference>
<evidence type="ECO:0000256" key="4">
    <source>
        <dbReference type="ARBA" id="ARBA00022989"/>
    </source>
</evidence>
<dbReference type="PANTHER" id="PTHR21716">
    <property type="entry name" value="TRANSMEMBRANE PROTEIN"/>
    <property type="match status" value="1"/>
</dbReference>
<feature type="transmembrane region" description="Helical" evidence="7">
    <location>
        <begin position="64"/>
        <end position="87"/>
    </location>
</feature>
<keyword evidence="3 7" id="KW-0812">Transmembrane</keyword>
<keyword evidence="9" id="KW-1185">Reference proteome</keyword>
<dbReference type="EMBL" id="BOMI01000165">
    <property type="protein sequence ID" value="GID79351.1"/>
    <property type="molecule type" value="Genomic_DNA"/>
</dbReference>
<proteinExistence type="inferred from homology"/>
<name>A0ABQ3YH73_9ACTN</name>
<evidence type="ECO:0000256" key="5">
    <source>
        <dbReference type="ARBA" id="ARBA00023136"/>
    </source>
</evidence>
<evidence type="ECO:0000313" key="9">
    <source>
        <dbReference type="Proteomes" id="UP000609879"/>
    </source>
</evidence>
<feature type="transmembrane region" description="Helical" evidence="7">
    <location>
        <begin position="12"/>
        <end position="29"/>
    </location>
</feature>
<accession>A0ABQ3YH73</accession>
<feature type="transmembrane region" description="Helical" evidence="7">
    <location>
        <begin position="302"/>
        <end position="324"/>
    </location>
</feature>
<feature type="compositionally biased region" description="Pro residues" evidence="6">
    <location>
        <begin position="348"/>
        <end position="359"/>
    </location>
</feature>
<dbReference type="RefSeq" id="WP_239169392.1">
    <property type="nucleotide sequence ID" value="NZ_BAAABO010000011.1"/>
</dbReference>
<evidence type="ECO:0000256" key="6">
    <source>
        <dbReference type="SAM" id="MobiDB-lite"/>
    </source>
</evidence>